<reference evidence="3" key="1">
    <citation type="journal article" date="2018" name="PLoS Negl. Trop. Dis.">
        <title>An insight into the salivary gland and fat body transcriptome of Panstrongylus lignarius (Hemiptera: Heteroptera), the main vector of Chagas disease in Peru.</title>
        <authorList>
            <person name="Nevoa J.C."/>
            <person name="Mendes M.T."/>
            <person name="da Silva M.V."/>
            <person name="Soares S.C."/>
            <person name="Oliveira C.J.F."/>
            <person name="Ribeiro J.M.C."/>
        </authorList>
    </citation>
    <scope>NUCLEOTIDE SEQUENCE</scope>
</reference>
<evidence type="ECO:0000256" key="1">
    <source>
        <dbReference type="SAM" id="MobiDB-lite"/>
    </source>
</evidence>
<keyword evidence="2" id="KW-0812">Transmembrane</keyword>
<keyword evidence="2" id="KW-0472">Membrane</keyword>
<protein>
    <submittedName>
        <fullName evidence="3">Putative secreted protein</fullName>
    </submittedName>
</protein>
<accession>A0A224Y6U0</accession>
<name>A0A224Y6U0_9HEMI</name>
<dbReference type="EMBL" id="GFTR01000187">
    <property type="protein sequence ID" value="JAW16239.1"/>
    <property type="molecule type" value="Transcribed_RNA"/>
</dbReference>
<sequence length="69" mass="7469">MLDVILNSIFGTVVLAVVFKIAFSSRPENIMPEQSQGRDASGKNPKENEKKEETKQPQGGKCGCSSKGK</sequence>
<feature type="compositionally biased region" description="Basic and acidic residues" evidence="1">
    <location>
        <begin position="40"/>
        <end position="55"/>
    </location>
</feature>
<organism evidence="3">
    <name type="scientific">Panstrongylus lignarius</name>
    <dbReference type="NCBI Taxonomy" id="156445"/>
    <lineage>
        <taxon>Eukaryota</taxon>
        <taxon>Metazoa</taxon>
        <taxon>Ecdysozoa</taxon>
        <taxon>Arthropoda</taxon>
        <taxon>Hexapoda</taxon>
        <taxon>Insecta</taxon>
        <taxon>Pterygota</taxon>
        <taxon>Neoptera</taxon>
        <taxon>Paraneoptera</taxon>
        <taxon>Hemiptera</taxon>
        <taxon>Heteroptera</taxon>
        <taxon>Panheteroptera</taxon>
        <taxon>Cimicomorpha</taxon>
        <taxon>Reduviidae</taxon>
        <taxon>Triatominae</taxon>
        <taxon>Panstrongylus</taxon>
    </lineage>
</organism>
<keyword evidence="2" id="KW-1133">Transmembrane helix</keyword>
<evidence type="ECO:0000313" key="3">
    <source>
        <dbReference type="EMBL" id="JAW16239.1"/>
    </source>
</evidence>
<feature type="compositionally biased region" description="Low complexity" evidence="1">
    <location>
        <begin position="56"/>
        <end position="69"/>
    </location>
</feature>
<evidence type="ECO:0000256" key="2">
    <source>
        <dbReference type="SAM" id="Phobius"/>
    </source>
</evidence>
<feature type="transmembrane region" description="Helical" evidence="2">
    <location>
        <begin position="6"/>
        <end position="23"/>
    </location>
</feature>
<feature type="region of interest" description="Disordered" evidence="1">
    <location>
        <begin position="27"/>
        <end position="69"/>
    </location>
</feature>
<proteinExistence type="predicted"/>
<dbReference type="AlphaFoldDB" id="A0A224Y6U0"/>